<gene>
    <name evidence="2" type="ORF">Q8A70_08895</name>
</gene>
<feature type="transmembrane region" description="Helical" evidence="1">
    <location>
        <begin position="39"/>
        <end position="68"/>
    </location>
</feature>
<sequence length="200" mass="20864">MPSGLLSACALRACGVDFQFLDPAPNLGHDADPIRIVTWGAAMFTGLSIVTLLAALGSGIMAGLFFAFSTFVMQALGKHPAPVGIAAMQSINQTILNPIFFAVFFGTALLSLALAVLALLGWSEAGAGWRLAGALLYLIGSIAVTILFNVPLNNRLAAAAPDSTEGAALWSRYLRIWTAWNHARTIGCIGATGSFILGMP</sequence>
<dbReference type="Pfam" id="PF08592">
    <property type="entry name" value="Anthrone_oxy"/>
    <property type="match status" value="1"/>
</dbReference>
<proteinExistence type="predicted"/>
<comment type="caution">
    <text evidence="2">The sequence shown here is derived from an EMBL/GenBank/DDBJ whole genome shotgun (WGS) entry which is preliminary data.</text>
</comment>
<dbReference type="RefSeq" id="WP_379955215.1">
    <property type="nucleotide sequence ID" value="NZ_JAUYVI010000003.1"/>
</dbReference>
<evidence type="ECO:0000313" key="2">
    <source>
        <dbReference type="EMBL" id="MDQ7247781.1"/>
    </source>
</evidence>
<protein>
    <submittedName>
        <fullName evidence="2">DUF1772 domain-containing protein</fullName>
    </submittedName>
</protein>
<keyword evidence="1" id="KW-1133">Transmembrane helix</keyword>
<evidence type="ECO:0000313" key="3">
    <source>
        <dbReference type="Proteomes" id="UP001230156"/>
    </source>
</evidence>
<dbReference type="EMBL" id="JAUYVI010000003">
    <property type="protein sequence ID" value="MDQ7247781.1"/>
    <property type="molecule type" value="Genomic_DNA"/>
</dbReference>
<name>A0ABU0YL84_9PROT</name>
<evidence type="ECO:0000256" key="1">
    <source>
        <dbReference type="SAM" id="Phobius"/>
    </source>
</evidence>
<dbReference type="Proteomes" id="UP001230156">
    <property type="component" value="Unassembled WGS sequence"/>
</dbReference>
<accession>A0ABU0YL84</accession>
<dbReference type="InterPro" id="IPR013901">
    <property type="entry name" value="Anthrone_oxy"/>
</dbReference>
<organism evidence="2 3">
    <name type="scientific">Dongia sedimenti</name>
    <dbReference type="NCBI Taxonomy" id="3064282"/>
    <lineage>
        <taxon>Bacteria</taxon>
        <taxon>Pseudomonadati</taxon>
        <taxon>Pseudomonadota</taxon>
        <taxon>Alphaproteobacteria</taxon>
        <taxon>Rhodospirillales</taxon>
        <taxon>Dongiaceae</taxon>
        <taxon>Dongia</taxon>
    </lineage>
</organism>
<keyword evidence="1" id="KW-0812">Transmembrane</keyword>
<keyword evidence="1" id="KW-0472">Membrane</keyword>
<feature type="transmembrane region" description="Helical" evidence="1">
    <location>
        <begin position="128"/>
        <end position="148"/>
    </location>
</feature>
<feature type="transmembrane region" description="Helical" evidence="1">
    <location>
        <begin position="99"/>
        <end position="122"/>
    </location>
</feature>
<reference evidence="3" key="1">
    <citation type="submission" date="2023-08" db="EMBL/GenBank/DDBJ databases">
        <title>Rhodospirillaceae gen. nov., a novel taxon isolated from the Yangtze River Yuezi River estuary sludge.</title>
        <authorList>
            <person name="Ruan L."/>
        </authorList>
    </citation>
    <scope>NUCLEOTIDE SEQUENCE [LARGE SCALE GENOMIC DNA]</scope>
    <source>
        <strain evidence="3">R-7</strain>
    </source>
</reference>
<keyword evidence="3" id="KW-1185">Reference proteome</keyword>